<dbReference type="SUPFAM" id="SSF103473">
    <property type="entry name" value="MFS general substrate transporter"/>
    <property type="match status" value="1"/>
</dbReference>
<feature type="transmembrane region" description="Helical" evidence="4">
    <location>
        <begin position="244"/>
        <end position="265"/>
    </location>
</feature>
<feature type="transmembrane region" description="Helical" evidence="4">
    <location>
        <begin position="12"/>
        <end position="29"/>
    </location>
</feature>
<evidence type="ECO:0000256" key="2">
    <source>
        <dbReference type="ARBA" id="ARBA00022989"/>
    </source>
</evidence>
<dbReference type="PANTHER" id="PTHR42910">
    <property type="entry name" value="TRANSPORTER SCO4007-RELATED"/>
    <property type="match status" value="1"/>
</dbReference>
<dbReference type="EMBL" id="JACHDZ010000001">
    <property type="protein sequence ID" value="MBB5342281.1"/>
    <property type="molecule type" value="Genomic_DNA"/>
</dbReference>
<dbReference type="InterPro" id="IPR011701">
    <property type="entry name" value="MFS"/>
</dbReference>
<proteinExistence type="predicted"/>
<evidence type="ECO:0000256" key="3">
    <source>
        <dbReference type="ARBA" id="ARBA00023136"/>
    </source>
</evidence>
<feature type="transmembrane region" description="Helical" evidence="4">
    <location>
        <begin position="371"/>
        <end position="387"/>
    </location>
</feature>
<feature type="transmembrane region" description="Helical" evidence="4">
    <location>
        <begin position="135"/>
        <end position="157"/>
    </location>
</feature>
<feature type="transmembrane region" description="Helical" evidence="4">
    <location>
        <begin position="218"/>
        <end position="238"/>
    </location>
</feature>
<feature type="transmembrane region" description="Helical" evidence="4">
    <location>
        <begin position="163"/>
        <end position="185"/>
    </location>
</feature>
<dbReference type="PROSITE" id="PS50850">
    <property type="entry name" value="MFS"/>
    <property type="match status" value="1"/>
</dbReference>
<name>A0A7W8J487_9BACT</name>
<dbReference type="Gene3D" id="1.20.1250.20">
    <property type="entry name" value="MFS general substrate transporter like domains"/>
    <property type="match status" value="1"/>
</dbReference>
<evidence type="ECO:0000313" key="6">
    <source>
        <dbReference type="EMBL" id="MBB5342281.1"/>
    </source>
</evidence>
<reference evidence="6 7" key="1">
    <citation type="submission" date="2020-08" db="EMBL/GenBank/DDBJ databases">
        <title>Genomic Encyclopedia of Type Strains, Phase IV (KMG-V): Genome sequencing to study the core and pangenomes of soil and plant-associated prokaryotes.</title>
        <authorList>
            <person name="Whitman W."/>
        </authorList>
    </citation>
    <scope>NUCLEOTIDE SEQUENCE [LARGE SCALE GENOMIC DNA]</scope>
    <source>
        <strain evidence="6 7">M8US30</strain>
    </source>
</reference>
<gene>
    <name evidence="6" type="ORF">HDF10_000231</name>
</gene>
<feature type="transmembrane region" description="Helical" evidence="4">
    <location>
        <begin position="41"/>
        <end position="66"/>
    </location>
</feature>
<dbReference type="GO" id="GO:0022857">
    <property type="term" value="F:transmembrane transporter activity"/>
    <property type="evidence" value="ECO:0007669"/>
    <property type="project" value="InterPro"/>
</dbReference>
<feature type="transmembrane region" description="Helical" evidence="4">
    <location>
        <begin position="277"/>
        <end position="295"/>
    </location>
</feature>
<dbReference type="AlphaFoldDB" id="A0A7W8J487"/>
<evidence type="ECO:0000259" key="5">
    <source>
        <dbReference type="PROSITE" id="PS50850"/>
    </source>
</evidence>
<dbReference type="InterPro" id="IPR036259">
    <property type="entry name" value="MFS_trans_sf"/>
</dbReference>
<keyword evidence="1 4" id="KW-0812">Transmembrane</keyword>
<protein>
    <submittedName>
        <fullName evidence="6">MFS family arabinose efflux permease</fullName>
    </submittedName>
</protein>
<dbReference type="Proteomes" id="UP000569092">
    <property type="component" value="Unassembled WGS sequence"/>
</dbReference>
<evidence type="ECO:0000256" key="4">
    <source>
        <dbReference type="SAM" id="Phobius"/>
    </source>
</evidence>
<dbReference type="InterPro" id="IPR020846">
    <property type="entry name" value="MFS_dom"/>
</dbReference>
<dbReference type="PANTHER" id="PTHR42910:SF1">
    <property type="entry name" value="MAJOR FACILITATOR SUPERFAMILY (MFS) PROFILE DOMAIN-CONTAINING PROTEIN"/>
    <property type="match status" value="1"/>
</dbReference>
<dbReference type="Pfam" id="PF07690">
    <property type="entry name" value="MFS_1"/>
    <property type="match status" value="1"/>
</dbReference>
<keyword evidence="2 4" id="KW-1133">Transmembrane helix</keyword>
<dbReference type="CDD" id="cd17324">
    <property type="entry name" value="MFS_NepI_like"/>
    <property type="match status" value="1"/>
</dbReference>
<feature type="domain" description="Major facilitator superfamily (MFS) profile" evidence="5">
    <location>
        <begin position="1"/>
        <end position="412"/>
    </location>
</feature>
<evidence type="ECO:0000256" key="1">
    <source>
        <dbReference type="ARBA" id="ARBA00022692"/>
    </source>
</evidence>
<comment type="caution">
    <text evidence="6">The sequence shown here is derived from an EMBL/GenBank/DDBJ whole genome shotgun (WGS) entry which is preliminary data.</text>
</comment>
<sequence length="412" mass="43838">MTTLLQSEKRAPLPFLGMACAVGVSTMYYNQPLLLEMGRSYGVTAGHVGFVAVATQVGYACGLLSFVPLGDVLERRALMMKMYGAEAIALLLVAVAPGLTWLIAASVLIGLFASVTHVALPIAPDLVSHEKRGRAIGTVMTGLLLGILLARTFAGWVSGIHGWRWVFVVAAVVNAAFVPLMGRVMPKLPPKQKLRYADAMRSLWTLFRTQPVLRESSVVGALVFASFSCFWTTLAFVLHSHYGLGAGVAGTFGVVGAAGALVAPLAGRLSDRHGSRWVISVGGGLLTFSYILLWVEELTRLPIAVHIIALAAGVLVLDIGAQMIQVANQTRILGLVPSARSRINTVYMTVYFSGAAVGSALATIAWEHWKWNGVCCLAIGFIALAGLRHAAGSRDAGADHHRITEEDILLEA</sequence>
<evidence type="ECO:0000313" key="7">
    <source>
        <dbReference type="Proteomes" id="UP000569092"/>
    </source>
</evidence>
<organism evidence="6 7">
    <name type="scientific">Tunturiibacter lichenicola</name>
    <dbReference type="NCBI Taxonomy" id="2051959"/>
    <lineage>
        <taxon>Bacteria</taxon>
        <taxon>Pseudomonadati</taxon>
        <taxon>Acidobacteriota</taxon>
        <taxon>Terriglobia</taxon>
        <taxon>Terriglobales</taxon>
        <taxon>Acidobacteriaceae</taxon>
        <taxon>Tunturiibacter</taxon>
    </lineage>
</organism>
<accession>A0A7W8J487</accession>
<feature type="transmembrane region" description="Helical" evidence="4">
    <location>
        <begin position="301"/>
        <end position="324"/>
    </location>
</feature>
<keyword evidence="3 4" id="KW-0472">Membrane</keyword>
<feature type="transmembrane region" description="Helical" evidence="4">
    <location>
        <begin position="345"/>
        <end position="365"/>
    </location>
</feature>